<gene>
    <name evidence="1" type="ORF">CRENBAI_005095</name>
</gene>
<dbReference type="AlphaFoldDB" id="A0AAV9S1J2"/>
<name>A0AAV9S1J2_9TELE</name>
<dbReference type="EMBL" id="JAHHUM010000998">
    <property type="protein sequence ID" value="KAK5615140.1"/>
    <property type="molecule type" value="Genomic_DNA"/>
</dbReference>
<dbReference type="Proteomes" id="UP001311232">
    <property type="component" value="Unassembled WGS sequence"/>
</dbReference>
<comment type="caution">
    <text evidence="1">The sequence shown here is derived from an EMBL/GenBank/DDBJ whole genome shotgun (WGS) entry which is preliminary data.</text>
</comment>
<sequence length="86" mass="9549">MVEEILTEAPVLLASWYLSAASGVPRDNQVHPEIEFPAETLSLRRRVKQFPGLKGGQQQPHHRGYRSNCAVRSAGRANRLPHSYGG</sequence>
<protein>
    <submittedName>
        <fullName evidence="1">Uncharacterized protein</fullName>
    </submittedName>
</protein>
<evidence type="ECO:0000313" key="2">
    <source>
        <dbReference type="Proteomes" id="UP001311232"/>
    </source>
</evidence>
<keyword evidence="2" id="KW-1185">Reference proteome</keyword>
<evidence type="ECO:0000313" key="1">
    <source>
        <dbReference type="EMBL" id="KAK5615140.1"/>
    </source>
</evidence>
<reference evidence="1 2" key="1">
    <citation type="submission" date="2021-06" db="EMBL/GenBank/DDBJ databases">
        <authorList>
            <person name="Palmer J.M."/>
        </authorList>
    </citation>
    <scope>NUCLEOTIDE SEQUENCE [LARGE SCALE GENOMIC DNA]</scope>
    <source>
        <strain evidence="1 2">MEX-2019</strain>
        <tissue evidence="1">Muscle</tissue>
    </source>
</reference>
<organism evidence="1 2">
    <name type="scientific">Crenichthys baileyi</name>
    <name type="common">White River springfish</name>
    <dbReference type="NCBI Taxonomy" id="28760"/>
    <lineage>
        <taxon>Eukaryota</taxon>
        <taxon>Metazoa</taxon>
        <taxon>Chordata</taxon>
        <taxon>Craniata</taxon>
        <taxon>Vertebrata</taxon>
        <taxon>Euteleostomi</taxon>
        <taxon>Actinopterygii</taxon>
        <taxon>Neopterygii</taxon>
        <taxon>Teleostei</taxon>
        <taxon>Neoteleostei</taxon>
        <taxon>Acanthomorphata</taxon>
        <taxon>Ovalentaria</taxon>
        <taxon>Atherinomorphae</taxon>
        <taxon>Cyprinodontiformes</taxon>
        <taxon>Goodeidae</taxon>
        <taxon>Crenichthys</taxon>
    </lineage>
</organism>
<accession>A0AAV9S1J2</accession>
<proteinExistence type="predicted"/>